<dbReference type="GO" id="GO:0005829">
    <property type="term" value="C:cytosol"/>
    <property type="evidence" value="ECO:0007669"/>
    <property type="project" value="TreeGrafter"/>
</dbReference>
<evidence type="ECO:0000313" key="3">
    <source>
        <dbReference type="EMBL" id="QJQ33013.1"/>
    </source>
</evidence>
<dbReference type="KEGG" id="slan:GV829_11650"/>
<dbReference type="Pfam" id="PF02622">
    <property type="entry name" value="DUF179"/>
    <property type="match status" value="1"/>
</dbReference>
<name>A0A6M4AV83_9SPHN</name>
<sequence length="185" mass="19758">MHSPRYFTGQLLLALPAIGDPRFDHAAIVLISHDDQGAMGIAVSHQAEFTVSELLDQAGIAGTVSPDPWVLVGGPVEQQRGFVIHSRDWGGEGTIDVAGAFCVSGSLDVLRAIAQGRGPSIWQVALGYAGWGPGQLESEIANDAWHVTKLDHSLLFDMNPPDRWRSAMERDGIDPARLVARGGTA</sequence>
<comment type="similarity">
    <text evidence="1 2">Belongs to the UPF0301 (AlgH) family.</text>
</comment>
<protein>
    <recommendedName>
        <fullName evidence="2">UPF0301 protein GV829_11650</fullName>
    </recommendedName>
</protein>
<proteinExistence type="inferred from homology"/>
<reference evidence="3 4" key="1">
    <citation type="submission" date="2020-01" db="EMBL/GenBank/DDBJ databases">
        <title>Sphingomonas sp. strain CSW-10.</title>
        <authorList>
            <person name="Chen W.-M."/>
        </authorList>
    </citation>
    <scope>NUCLEOTIDE SEQUENCE [LARGE SCALE GENOMIC DNA]</scope>
    <source>
        <strain evidence="3 4">CSW-10</strain>
    </source>
</reference>
<dbReference type="HAMAP" id="MF_00758">
    <property type="entry name" value="UPF0301"/>
    <property type="match status" value="1"/>
</dbReference>
<evidence type="ECO:0000256" key="1">
    <source>
        <dbReference type="ARBA" id="ARBA00009600"/>
    </source>
</evidence>
<dbReference type="SUPFAM" id="SSF143456">
    <property type="entry name" value="VC0467-like"/>
    <property type="match status" value="1"/>
</dbReference>
<organism evidence="3 4">
    <name type="scientific">Sphingomonas lacunae</name>
    <dbReference type="NCBI Taxonomy" id="2698828"/>
    <lineage>
        <taxon>Bacteria</taxon>
        <taxon>Pseudomonadati</taxon>
        <taxon>Pseudomonadota</taxon>
        <taxon>Alphaproteobacteria</taxon>
        <taxon>Sphingomonadales</taxon>
        <taxon>Sphingomonadaceae</taxon>
        <taxon>Sphingomonas</taxon>
    </lineage>
</organism>
<dbReference type="Gene3D" id="3.40.1740.10">
    <property type="entry name" value="VC0467-like"/>
    <property type="match status" value="1"/>
</dbReference>
<dbReference type="PANTHER" id="PTHR30327:SF1">
    <property type="entry name" value="UPF0301 PROTEIN YQGE"/>
    <property type="match status" value="1"/>
</dbReference>
<evidence type="ECO:0000256" key="2">
    <source>
        <dbReference type="HAMAP-Rule" id="MF_00758"/>
    </source>
</evidence>
<gene>
    <name evidence="3" type="ORF">GV829_11650</name>
</gene>
<dbReference type="AlphaFoldDB" id="A0A6M4AV83"/>
<dbReference type="EMBL" id="CP053015">
    <property type="protein sequence ID" value="QJQ33013.1"/>
    <property type="molecule type" value="Genomic_DNA"/>
</dbReference>
<dbReference type="Proteomes" id="UP000503018">
    <property type="component" value="Chromosome"/>
</dbReference>
<accession>A0A6M4AV83</accession>
<dbReference type="PANTHER" id="PTHR30327">
    <property type="entry name" value="UNCHARACTERIZED PROTEIN YQGE"/>
    <property type="match status" value="1"/>
</dbReference>
<evidence type="ECO:0000313" key="4">
    <source>
        <dbReference type="Proteomes" id="UP000503018"/>
    </source>
</evidence>
<dbReference type="RefSeq" id="WP_169946850.1">
    <property type="nucleotide sequence ID" value="NZ_CP053015.1"/>
</dbReference>
<dbReference type="InterPro" id="IPR003774">
    <property type="entry name" value="AlgH-like"/>
</dbReference>
<keyword evidence="4" id="KW-1185">Reference proteome</keyword>